<dbReference type="GO" id="GO:0008270">
    <property type="term" value="F:zinc ion binding"/>
    <property type="evidence" value="ECO:0007669"/>
    <property type="project" value="UniProtKB-UniRule"/>
</dbReference>
<dbReference type="Proteomes" id="UP000092444">
    <property type="component" value="Unassembled WGS sequence"/>
</dbReference>
<comment type="catalytic activity">
    <reaction evidence="4">
        <text>hydrogencarbonate + H(+) = CO2 + H2O</text>
        <dbReference type="Rhea" id="RHEA:10748"/>
        <dbReference type="ChEBI" id="CHEBI:15377"/>
        <dbReference type="ChEBI" id="CHEBI:15378"/>
        <dbReference type="ChEBI" id="CHEBI:16526"/>
        <dbReference type="ChEBI" id="CHEBI:17544"/>
        <dbReference type="EC" id="4.2.1.1"/>
    </reaction>
</comment>
<dbReference type="SUPFAM" id="SSF51069">
    <property type="entry name" value="Carbonic anhydrase"/>
    <property type="match status" value="1"/>
</dbReference>
<comment type="function">
    <text evidence="4">Reversible hydration of carbon dioxide.</text>
</comment>
<keyword evidence="7" id="KW-1185">Reference proteome</keyword>
<dbReference type="PANTHER" id="PTHR18952:SF137">
    <property type="entry name" value="CARBONIC ANHYDRASE"/>
    <property type="match status" value="1"/>
</dbReference>
<dbReference type="InterPro" id="IPR023561">
    <property type="entry name" value="Carbonic_anhydrase_a-class"/>
</dbReference>
<comment type="cofactor">
    <cofactor evidence="4">
        <name>Zn(2+)</name>
        <dbReference type="ChEBI" id="CHEBI:29105"/>
    </cofactor>
</comment>
<dbReference type="GO" id="GO:0004089">
    <property type="term" value="F:carbonate dehydratase activity"/>
    <property type="evidence" value="ECO:0007669"/>
    <property type="project" value="UniProtKB-UniRule"/>
</dbReference>
<dbReference type="EC" id="4.2.1.1" evidence="4"/>
<name>A0A1B0G4G4_GLOMM</name>
<evidence type="ECO:0000256" key="4">
    <source>
        <dbReference type="RuleBase" id="RU367011"/>
    </source>
</evidence>
<dbReference type="PROSITE" id="PS51144">
    <property type="entry name" value="ALPHA_CA_2"/>
    <property type="match status" value="1"/>
</dbReference>
<dbReference type="EMBL" id="CCAG010008586">
    <property type="status" value="NOT_ANNOTATED_CDS"/>
    <property type="molecule type" value="Genomic_DNA"/>
</dbReference>
<dbReference type="STRING" id="37546.A0A1B0G4G4"/>
<evidence type="ECO:0000259" key="5">
    <source>
        <dbReference type="PROSITE" id="PS51144"/>
    </source>
</evidence>
<evidence type="ECO:0000256" key="3">
    <source>
        <dbReference type="ARBA" id="ARBA00022833"/>
    </source>
</evidence>
<dbReference type="SMART" id="SM01057">
    <property type="entry name" value="Carb_anhydrase"/>
    <property type="match status" value="1"/>
</dbReference>
<sequence length="157" mass="17697">MEEPIVLHNIGHTVQFQVPRTSLGEKPFITGGILVGKYVVEQTHFHWGSAAHKGSEHALNGRRYDLEMHIVHRNAKYADVNTAKDFENGVAVIAVLFEVAKLEKFWNIKDSNGKRYVNTRGLQSSLYRNVSHVGHRAVRNSAWNFGCPQPEPGIVVR</sequence>
<evidence type="ECO:0000313" key="7">
    <source>
        <dbReference type="Proteomes" id="UP000092444"/>
    </source>
</evidence>
<keyword evidence="4" id="KW-0456">Lyase</keyword>
<dbReference type="Pfam" id="PF00194">
    <property type="entry name" value="Carb_anhydrase"/>
    <property type="match status" value="1"/>
</dbReference>
<dbReference type="AlphaFoldDB" id="A0A1B0G4G4"/>
<comment type="similarity">
    <text evidence="1 4">Belongs to the alpha-carbonic anhydrase family.</text>
</comment>
<dbReference type="InterPro" id="IPR001148">
    <property type="entry name" value="CA_dom"/>
</dbReference>
<dbReference type="PROSITE" id="PS00162">
    <property type="entry name" value="ALPHA_CA_1"/>
    <property type="match status" value="1"/>
</dbReference>
<dbReference type="CDD" id="cd00326">
    <property type="entry name" value="alpha_CA"/>
    <property type="match status" value="1"/>
</dbReference>
<keyword evidence="3 4" id="KW-0862">Zinc</keyword>
<dbReference type="GO" id="GO:0005737">
    <property type="term" value="C:cytoplasm"/>
    <property type="evidence" value="ECO:0007669"/>
    <property type="project" value="TreeGrafter"/>
</dbReference>
<dbReference type="PANTHER" id="PTHR18952">
    <property type="entry name" value="CARBONIC ANHYDRASE"/>
    <property type="match status" value="1"/>
</dbReference>
<dbReference type="EnsemblMetazoa" id="GMOY008211-RA">
    <property type="protein sequence ID" value="GMOY008211-PA"/>
    <property type="gene ID" value="GMOY008211"/>
</dbReference>
<evidence type="ECO:0000256" key="1">
    <source>
        <dbReference type="ARBA" id="ARBA00010718"/>
    </source>
</evidence>
<protein>
    <recommendedName>
        <fullName evidence="4">Carbonic anhydrase</fullName>
        <ecNumber evidence="4">4.2.1.1</ecNumber>
    </recommendedName>
</protein>
<proteinExistence type="inferred from homology"/>
<dbReference type="PhylomeDB" id="A0A1B0G4G4"/>
<accession>A0A1B0G4G4</accession>
<reference evidence="6" key="1">
    <citation type="submission" date="2020-05" db="UniProtKB">
        <authorList>
            <consortium name="EnsemblMetazoa"/>
        </authorList>
    </citation>
    <scope>IDENTIFICATION</scope>
    <source>
        <strain evidence="6">Yale</strain>
    </source>
</reference>
<keyword evidence="2 4" id="KW-0479">Metal-binding</keyword>
<dbReference type="Gene3D" id="3.10.200.10">
    <property type="entry name" value="Alpha carbonic anhydrase"/>
    <property type="match status" value="1"/>
</dbReference>
<organism evidence="6 7">
    <name type="scientific">Glossina morsitans morsitans</name>
    <name type="common">Savannah tsetse fly</name>
    <dbReference type="NCBI Taxonomy" id="37546"/>
    <lineage>
        <taxon>Eukaryota</taxon>
        <taxon>Metazoa</taxon>
        <taxon>Ecdysozoa</taxon>
        <taxon>Arthropoda</taxon>
        <taxon>Hexapoda</taxon>
        <taxon>Insecta</taxon>
        <taxon>Pterygota</taxon>
        <taxon>Neoptera</taxon>
        <taxon>Endopterygota</taxon>
        <taxon>Diptera</taxon>
        <taxon>Brachycera</taxon>
        <taxon>Muscomorpha</taxon>
        <taxon>Hippoboscoidea</taxon>
        <taxon>Glossinidae</taxon>
        <taxon>Glossina</taxon>
    </lineage>
</organism>
<dbReference type="VEuPathDB" id="VectorBase:GMOY008211"/>
<feature type="domain" description="Alpha-carbonic anhydrase" evidence="5">
    <location>
        <begin position="1"/>
        <end position="157"/>
    </location>
</feature>
<evidence type="ECO:0000313" key="6">
    <source>
        <dbReference type="EnsemblMetazoa" id="GMOY008211-PA"/>
    </source>
</evidence>
<dbReference type="InterPro" id="IPR036398">
    <property type="entry name" value="CA_dom_sf"/>
</dbReference>
<evidence type="ECO:0000256" key="2">
    <source>
        <dbReference type="ARBA" id="ARBA00022723"/>
    </source>
</evidence>
<dbReference type="InterPro" id="IPR018338">
    <property type="entry name" value="Carbonic_anhydrase_a-class_CS"/>
</dbReference>